<dbReference type="GO" id="GO:0016020">
    <property type="term" value="C:membrane"/>
    <property type="evidence" value="ECO:0007669"/>
    <property type="project" value="UniProtKB-SubCell"/>
</dbReference>
<dbReference type="Proteomes" id="UP000714618">
    <property type="component" value="Unassembled WGS sequence"/>
</dbReference>
<accession>A0A9N8JPY8</accession>
<dbReference type="EMBL" id="CAIJEO010000004">
    <property type="protein sequence ID" value="CAD0090895.1"/>
    <property type="molecule type" value="Genomic_DNA"/>
</dbReference>
<keyword evidence="4 5" id="KW-0472">Membrane</keyword>
<dbReference type="OrthoDB" id="5563033at2759"/>
<evidence type="ECO:0000256" key="5">
    <source>
        <dbReference type="SAM" id="Phobius"/>
    </source>
</evidence>
<dbReference type="PANTHER" id="PTHR13259:SF1">
    <property type="entry name" value="BLADDER CANCER-ASSOCIATED PROTEIN"/>
    <property type="match status" value="1"/>
</dbReference>
<keyword evidence="3 5" id="KW-1133">Transmembrane helix</keyword>
<gene>
    <name evidence="7" type="ORF">AWRI4233_LOCUS2927</name>
</gene>
<dbReference type="SMART" id="SM01396">
    <property type="entry name" value="BC10"/>
    <property type="match status" value="1"/>
</dbReference>
<evidence type="ECO:0000256" key="4">
    <source>
        <dbReference type="ARBA" id="ARBA00023136"/>
    </source>
</evidence>
<keyword evidence="6" id="KW-0732">Signal</keyword>
<protein>
    <submittedName>
        <fullName evidence="7">Uncharacterized protein</fullName>
    </submittedName>
</protein>
<reference evidence="7" key="1">
    <citation type="submission" date="2020-06" db="EMBL/GenBank/DDBJ databases">
        <authorList>
            <person name="Onetto C."/>
        </authorList>
    </citation>
    <scope>NUCLEOTIDE SEQUENCE</scope>
</reference>
<feature type="signal peptide" evidence="6">
    <location>
        <begin position="1"/>
        <end position="22"/>
    </location>
</feature>
<evidence type="ECO:0000256" key="3">
    <source>
        <dbReference type="ARBA" id="ARBA00022989"/>
    </source>
</evidence>
<name>A0A9N8JPY8_9PEZI</name>
<evidence type="ECO:0000256" key="6">
    <source>
        <dbReference type="SAM" id="SignalP"/>
    </source>
</evidence>
<dbReference type="PANTHER" id="PTHR13259">
    <property type="entry name" value="BLADDER CANCER 10 KD PROTEIN HOMOLOG"/>
    <property type="match status" value="1"/>
</dbReference>
<organism evidence="7 8">
    <name type="scientific">Aureobasidium mustum</name>
    <dbReference type="NCBI Taxonomy" id="2773714"/>
    <lineage>
        <taxon>Eukaryota</taxon>
        <taxon>Fungi</taxon>
        <taxon>Dikarya</taxon>
        <taxon>Ascomycota</taxon>
        <taxon>Pezizomycotina</taxon>
        <taxon>Dothideomycetes</taxon>
        <taxon>Dothideomycetidae</taxon>
        <taxon>Dothideales</taxon>
        <taxon>Saccotheciaceae</taxon>
        <taxon>Aureobasidium</taxon>
    </lineage>
</organism>
<keyword evidence="2 5" id="KW-0812">Transmembrane</keyword>
<feature type="transmembrane region" description="Helical" evidence="5">
    <location>
        <begin position="38"/>
        <end position="66"/>
    </location>
</feature>
<sequence>MFCLRTWLPVLFFMSVLSRAVAEIMLLTKTTVSNVPPLYLLLFISAMYYLNRPCVYCSLLLTVLVISVYDFHNNWFEPQPDSSTSAHTGNSTTTTLGDNIAVASSVVQSAAASIAQSVVDGFSKKTGLDVQPQISVAEWLKDMFGKKEWRIPCIDVAVRL</sequence>
<proteinExistence type="predicted"/>
<keyword evidence="8" id="KW-1185">Reference proteome</keyword>
<feature type="chain" id="PRO_5040157970" evidence="6">
    <location>
        <begin position="23"/>
        <end position="160"/>
    </location>
</feature>
<comment type="subcellular location">
    <subcellularLocation>
        <location evidence="1">Membrane</location>
    </subcellularLocation>
</comment>
<comment type="caution">
    <text evidence="7">The sequence shown here is derived from an EMBL/GenBank/DDBJ whole genome shotgun (WGS) entry which is preliminary data.</text>
</comment>
<dbReference type="AlphaFoldDB" id="A0A9N8JPY8"/>
<evidence type="ECO:0000313" key="7">
    <source>
        <dbReference type="EMBL" id="CAD0090895.1"/>
    </source>
</evidence>
<evidence type="ECO:0000256" key="1">
    <source>
        <dbReference type="ARBA" id="ARBA00004370"/>
    </source>
</evidence>
<evidence type="ECO:0000256" key="2">
    <source>
        <dbReference type="ARBA" id="ARBA00022692"/>
    </source>
</evidence>
<dbReference type="InterPro" id="IPR009598">
    <property type="entry name" value="BCALP"/>
</dbReference>
<evidence type="ECO:0000313" key="8">
    <source>
        <dbReference type="Proteomes" id="UP000714618"/>
    </source>
</evidence>